<evidence type="ECO:0000256" key="2">
    <source>
        <dbReference type="ARBA" id="ARBA00012972"/>
    </source>
</evidence>
<accession>A0ABU7Z2D6</accession>
<evidence type="ECO:0000256" key="1">
    <source>
        <dbReference type="ARBA" id="ARBA00005163"/>
    </source>
</evidence>
<keyword evidence="5" id="KW-1185">Reference proteome</keyword>
<protein>
    <recommendedName>
        <fullName evidence="2">citrate synthase (unknown stereospecificity)</fullName>
        <ecNumber evidence="2">2.3.3.16</ecNumber>
    </recommendedName>
</protein>
<feature type="non-terminal residue" evidence="4">
    <location>
        <position position="1"/>
    </location>
</feature>
<reference evidence="4" key="1">
    <citation type="journal article" date="2024" name="Antonie Van Leeuwenhoek">
        <title>Isoptericola haloaureus sp. nov., a dimorphic actinobacterium isolated from mangrove sediments of southeast India, implicating biosaline agricultural significance through nitrogen fixation and salt tolerance genes.</title>
        <authorList>
            <person name="Prathaban M."/>
            <person name="Prathiviraj R."/>
            <person name="Ravichandran M."/>
            <person name="Natarajan S.D."/>
            <person name="Sobanaa M."/>
            <person name="Hari Krishna Kumar S."/>
            <person name="Chandrasekar V."/>
            <person name="Selvin J."/>
        </authorList>
    </citation>
    <scope>NUCLEOTIDE SEQUENCE</scope>
    <source>
        <strain evidence="4">MP1014</strain>
    </source>
</reference>
<comment type="caution">
    <text evidence="4">The sequence shown here is derived from an EMBL/GenBank/DDBJ whole genome shotgun (WGS) entry which is preliminary data.</text>
</comment>
<comment type="pathway">
    <text evidence="1">Carbohydrate metabolism; tricarboxylic acid cycle.</text>
</comment>
<dbReference type="Gene3D" id="1.10.230.10">
    <property type="entry name" value="Cytochrome P450-Terp, domain 2"/>
    <property type="match status" value="1"/>
</dbReference>
<dbReference type="InterPro" id="IPR016143">
    <property type="entry name" value="Citrate_synth-like_sm_a-sub"/>
</dbReference>
<evidence type="ECO:0000256" key="3">
    <source>
        <dbReference type="SAM" id="MobiDB-lite"/>
    </source>
</evidence>
<reference evidence="4" key="2">
    <citation type="submission" date="2024-02" db="EMBL/GenBank/DDBJ databases">
        <authorList>
            <person name="Prathaban M."/>
            <person name="Mythili R."/>
            <person name="Sharmila Devi N."/>
            <person name="Sobanaa M."/>
            <person name="Prathiviraj R."/>
            <person name="Selvin J."/>
        </authorList>
    </citation>
    <scope>NUCLEOTIDE SEQUENCE</scope>
    <source>
        <strain evidence="4">MP1014</strain>
    </source>
</reference>
<dbReference type="InterPro" id="IPR036969">
    <property type="entry name" value="Citrate_synthase_sf"/>
</dbReference>
<feature type="non-terminal residue" evidence="4">
    <location>
        <position position="103"/>
    </location>
</feature>
<dbReference type="EMBL" id="JBAGLP010000015">
    <property type="protein sequence ID" value="MEG3613516.1"/>
    <property type="molecule type" value="Genomic_DNA"/>
</dbReference>
<gene>
    <name evidence="4" type="ORF">V5O49_00050</name>
</gene>
<dbReference type="SUPFAM" id="SSF48256">
    <property type="entry name" value="Citrate synthase"/>
    <property type="match status" value="1"/>
</dbReference>
<dbReference type="InterPro" id="IPR002020">
    <property type="entry name" value="Citrate_synthase"/>
</dbReference>
<organism evidence="4 5">
    <name type="scientific">Isoptericola haloaureus</name>
    <dbReference type="NCBI Taxonomy" id="1542902"/>
    <lineage>
        <taxon>Bacteria</taxon>
        <taxon>Bacillati</taxon>
        <taxon>Actinomycetota</taxon>
        <taxon>Actinomycetes</taxon>
        <taxon>Micrococcales</taxon>
        <taxon>Promicromonosporaceae</taxon>
        <taxon>Isoptericola</taxon>
    </lineage>
</organism>
<proteinExistence type="predicted"/>
<feature type="region of interest" description="Disordered" evidence="3">
    <location>
        <begin position="78"/>
        <end position="103"/>
    </location>
</feature>
<dbReference type="RefSeq" id="WP_332900445.1">
    <property type="nucleotide sequence ID" value="NZ_JBAGLP010000015.1"/>
</dbReference>
<evidence type="ECO:0000313" key="5">
    <source>
        <dbReference type="Proteomes" id="UP001310387"/>
    </source>
</evidence>
<name>A0ABU7Z2D6_9MICO</name>
<evidence type="ECO:0000313" key="4">
    <source>
        <dbReference type="EMBL" id="MEG3613516.1"/>
    </source>
</evidence>
<sequence length="103" mass="11148">YKHGDSRVPTMKAALDDLVAHFDRQDLGDLHAALASAFVERKGISPQLDYPAGPAYHLMGFDTDTFTPLFAAARLTGSPAPIARQPPAPTRPRPLSAYLGPHR</sequence>
<dbReference type="EC" id="2.3.3.16" evidence="2"/>
<dbReference type="Proteomes" id="UP001310387">
    <property type="component" value="Unassembled WGS sequence"/>
</dbReference>
<dbReference type="Pfam" id="PF00285">
    <property type="entry name" value="Citrate_synt"/>
    <property type="match status" value="1"/>
</dbReference>